<dbReference type="Proteomes" id="UP000538196">
    <property type="component" value="Unassembled WGS sequence"/>
</dbReference>
<gene>
    <name evidence="1" type="ORF">FHX33_002629</name>
</gene>
<reference evidence="1 2" key="1">
    <citation type="submission" date="2020-08" db="EMBL/GenBank/DDBJ databases">
        <title>Sequencing the genomes of 1000 actinobacteria strains.</title>
        <authorList>
            <person name="Klenk H.-P."/>
        </authorList>
    </citation>
    <scope>NUCLEOTIDE SEQUENCE [LARGE SCALE GENOMIC DNA]</scope>
    <source>
        <strain evidence="1 2">DSM 20146</strain>
    </source>
</reference>
<dbReference type="PANTHER" id="PTHR37489:SF1">
    <property type="entry name" value="DUF3500 DOMAIN-CONTAINING PROTEIN"/>
    <property type="match status" value="1"/>
</dbReference>
<name>A0A7W4YJ98_LEIAQ</name>
<sequence>MTRQDDDIDGFFSTARVSARDEAVVLGTEDYRDFLKRHDDPELAALRGLTYEKFTAVRQQNEFLAALLRDWDALYAEPFVGVTADGVVQEGLYRLQRGGTADDTLVSAAERALSVLSDDQRRRVRYPVDAPDWRGWSNPEFVFHRNGLRLEDVADDQADAILDLVAASLSAEGYARVREAMALNGLLGDLTDLPNVMNERSYWFALFGTPSPAEPWGWQLYGHHVCVNFVTVGGRDVIAPAFIGGEPATTGDRPPLFDERERLAVRLASSLTPEQRAEAVVYESVLDSAMPEGRLHPADERHVGGAFRDNRVVPYEGIPAGRLSAEQVALLRAIADDSLLLLREPQRRRTLAEFDAHLAETRFSWYGATDGSQPVYFRIQSPVILAEYDNHAGVWLNNRLPARFHVHTTLRMPNGNDYGTATIASWEADGRP</sequence>
<dbReference type="EMBL" id="JACHVP010000002">
    <property type="protein sequence ID" value="MBB2967866.1"/>
    <property type="molecule type" value="Genomic_DNA"/>
</dbReference>
<evidence type="ECO:0000313" key="2">
    <source>
        <dbReference type="Proteomes" id="UP000538196"/>
    </source>
</evidence>
<dbReference type="Pfam" id="PF12006">
    <property type="entry name" value="DUF3500"/>
    <property type="match status" value="1"/>
</dbReference>
<dbReference type="RefSeq" id="WP_021762418.1">
    <property type="nucleotide sequence ID" value="NZ_JACHVP010000002.1"/>
</dbReference>
<dbReference type="AlphaFoldDB" id="A0A7W4YJ98"/>
<dbReference type="InterPro" id="IPR021889">
    <property type="entry name" value="DUF3500"/>
</dbReference>
<comment type="caution">
    <text evidence="1">The sequence shown here is derived from an EMBL/GenBank/DDBJ whole genome shotgun (WGS) entry which is preliminary data.</text>
</comment>
<protein>
    <recommendedName>
        <fullName evidence="3">DUF3500 domain-containing protein</fullName>
    </recommendedName>
</protein>
<evidence type="ECO:0008006" key="3">
    <source>
        <dbReference type="Google" id="ProtNLM"/>
    </source>
</evidence>
<proteinExistence type="predicted"/>
<keyword evidence="2" id="KW-1185">Reference proteome</keyword>
<accession>A0A7W4YJ98</accession>
<evidence type="ECO:0000313" key="1">
    <source>
        <dbReference type="EMBL" id="MBB2967866.1"/>
    </source>
</evidence>
<organism evidence="1 2">
    <name type="scientific">Leifsonia aquatica</name>
    <name type="common">Corynebacterium aquaticum</name>
    <dbReference type="NCBI Taxonomy" id="144185"/>
    <lineage>
        <taxon>Bacteria</taxon>
        <taxon>Bacillati</taxon>
        <taxon>Actinomycetota</taxon>
        <taxon>Actinomycetes</taxon>
        <taxon>Micrococcales</taxon>
        <taxon>Microbacteriaceae</taxon>
        <taxon>Leifsonia</taxon>
    </lineage>
</organism>
<dbReference type="PANTHER" id="PTHR37489">
    <property type="entry name" value="DUF3500 DOMAIN-CONTAINING PROTEIN"/>
    <property type="match status" value="1"/>
</dbReference>